<accession>A0A926N7D4</accession>
<reference evidence="1" key="1">
    <citation type="submission" date="2020-09" db="EMBL/GenBank/DDBJ databases">
        <title>A novel bacterium of genus Bacillus, isolated from South China Sea.</title>
        <authorList>
            <person name="Huang H."/>
            <person name="Mo K."/>
            <person name="Hu Y."/>
        </authorList>
    </citation>
    <scope>NUCLEOTIDE SEQUENCE</scope>
    <source>
        <strain evidence="1">IB182487</strain>
    </source>
</reference>
<dbReference type="InterPro" id="IPR023213">
    <property type="entry name" value="CAT-like_dom_sf"/>
</dbReference>
<dbReference type="AlphaFoldDB" id="A0A926N7D4"/>
<comment type="caution">
    <text evidence="1">The sequence shown here is derived from an EMBL/GenBank/DDBJ whole genome shotgun (WGS) entry which is preliminary data.</text>
</comment>
<sequence length="38" mass="4589">MKFHLIDIDKWKRKPYFEHYLNQVTCTFSITATIDITA</sequence>
<keyword evidence="2" id="KW-1185">Reference proteome</keyword>
<dbReference type="GO" id="GO:0008811">
    <property type="term" value="F:chloramphenicol O-acetyltransferase activity"/>
    <property type="evidence" value="ECO:0007669"/>
    <property type="project" value="InterPro"/>
</dbReference>
<organism evidence="1 2">
    <name type="scientific">Metabacillus arenae</name>
    <dbReference type="NCBI Taxonomy" id="2771434"/>
    <lineage>
        <taxon>Bacteria</taxon>
        <taxon>Bacillati</taxon>
        <taxon>Bacillota</taxon>
        <taxon>Bacilli</taxon>
        <taxon>Bacillales</taxon>
        <taxon>Bacillaceae</taxon>
        <taxon>Metabacillus</taxon>
    </lineage>
</organism>
<dbReference type="Proteomes" id="UP000626844">
    <property type="component" value="Unassembled WGS sequence"/>
</dbReference>
<evidence type="ECO:0000313" key="1">
    <source>
        <dbReference type="EMBL" id="MBD1378652.1"/>
    </source>
</evidence>
<dbReference type="InterPro" id="IPR001707">
    <property type="entry name" value="Cmp_AcTrfase"/>
</dbReference>
<proteinExistence type="predicted"/>
<dbReference type="EMBL" id="JACXAI010000001">
    <property type="protein sequence ID" value="MBD1378652.1"/>
    <property type="molecule type" value="Genomic_DNA"/>
</dbReference>
<dbReference type="SUPFAM" id="SSF52777">
    <property type="entry name" value="CoA-dependent acyltransferases"/>
    <property type="match status" value="1"/>
</dbReference>
<name>A0A926N7D4_9BACI</name>
<dbReference type="Gene3D" id="3.30.559.10">
    <property type="entry name" value="Chloramphenicol acetyltransferase-like domain"/>
    <property type="match status" value="1"/>
</dbReference>
<gene>
    <name evidence="1" type="ORF">IC621_00280</name>
</gene>
<evidence type="ECO:0008006" key="3">
    <source>
        <dbReference type="Google" id="ProtNLM"/>
    </source>
</evidence>
<evidence type="ECO:0000313" key="2">
    <source>
        <dbReference type="Proteomes" id="UP000626844"/>
    </source>
</evidence>
<dbReference type="Pfam" id="PF00302">
    <property type="entry name" value="CAT"/>
    <property type="match status" value="1"/>
</dbReference>
<protein>
    <recommendedName>
        <fullName evidence="3">Chloramphenicol acetyltransferase</fullName>
    </recommendedName>
</protein>
<dbReference type="RefSeq" id="WP_191154616.1">
    <property type="nucleotide sequence ID" value="NZ_JACXAI010000001.1"/>
</dbReference>